<organism evidence="1 2">
    <name type="scientific">Fretibacterium fastidiosum</name>
    <dbReference type="NCBI Taxonomy" id="651822"/>
    <lineage>
        <taxon>Bacteria</taxon>
        <taxon>Thermotogati</taxon>
        <taxon>Synergistota</taxon>
        <taxon>Synergistia</taxon>
        <taxon>Synergistales</taxon>
        <taxon>Aminobacteriaceae</taxon>
        <taxon>Fretibacterium</taxon>
    </lineage>
</organism>
<dbReference type="AlphaFoldDB" id="A0AB94IYK3"/>
<proteinExistence type="predicted"/>
<keyword evidence="2" id="KW-1185">Reference proteome</keyword>
<dbReference type="KEGG" id="sbr:SY1_19680"/>
<evidence type="ECO:0000313" key="1">
    <source>
        <dbReference type="EMBL" id="CBL28788.1"/>
    </source>
</evidence>
<accession>A0AB94IYK3</accession>
<name>A0AB94IYK3_9BACT</name>
<evidence type="ECO:0000313" key="2">
    <source>
        <dbReference type="Proteomes" id="UP000008957"/>
    </source>
</evidence>
<reference evidence="1 2" key="2">
    <citation type="submission" date="2010-03" db="EMBL/GenBank/DDBJ databases">
        <authorList>
            <person name="Pajon A."/>
        </authorList>
    </citation>
    <scope>NUCLEOTIDE SEQUENCE [LARGE SCALE GENOMIC DNA]</scope>
    <source>
        <strain evidence="1 2">SGP1</strain>
    </source>
</reference>
<sequence>MACIRCVLPSPTPPQMNRGLKRSFTGASVETKLSATARLEACARRFDLPTTKLSKV</sequence>
<dbReference type="EMBL" id="FP929056">
    <property type="protein sequence ID" value="CBL28788.1"/>
    <property type="molecule type" value="Genomic_DNA"/>
</dbReference>
<protein>
    <submittedName>
        <fullName evidence="1">Uncharacterized protein</fullName>
    </submittedName>
</protein>
<gene>
    <name evidence="1" type="ORF">SY1_19680</name>
</gene>
<reference evidence="2" key="1">
    <citation type="submission" date="2010-03" db="EMBL/GenBank/DDBJ databases">
        <title>The genome sequence of Synergistetes sp. SGP1.</title>
        <authorList>
            <consortium name="metaHIT consortium -- http://www.metahit.eu/"/>
            <person name="Pajon A."/>
            <person name="Turner K."/>
            <person name="Parkhill J."/>
            <person name="Wade W."/>
            <person name="Vartoukian S."/>
        </authorList>
    </citation>
    <scope>NUCLEOTIDE SEQUENCE [LARGE SCALE GENOMIC DNA]</scope>
    <source>
        <strain evidence="2">SGP1</strain>
    </source>
</reference>
<dbReference type="Proteomes" id="UP000008957">
    <property type="component" value="Chromosome"/>
</dbReference>